<keyword evidence="3" id="KW-0131">Cell cycle</keyword>
<dbReference type="Gene3D" id="3.90.190.20">
    <property type="entry name" value="Mur ligase, C-terminal domain"/>
    <property type="match status" value="1"/>
</dbReference>
<evidence type="ECO:0000256" key="1">
    <source>
        <dbReference type="ARBA" id="ARBA00004752"/>
    </source>
</evidence>
<gene>
    <name evidence="6" type="ORF">SAMN02745110_01290</name>
</gene>
<dbReference type="RefSeq" id="WP_078787131.1">
    <property type="nucleotide sequence ID" value="NZ_FMTO01000006.1"/>
</dbReference>
<name>A0A1T4MNC7_9FIRM</name>
<dbReference type="GO" id="GO:0051301">
    <property type="term" value="P:cell division"/>
    <property type="evidence" value="ECO:0007669"/>
    <property type="project" value="UniProtKB-KW"/>
</dbReference>
<keyword evidence="7" id="KW-1185">Reference proteome</keyword>
<dbReference type="Pfam" id="PF02875">
    <property type="entry name" value="Mur_ligase_C"/>
    <property type="match status" value="1"/>
</dbReference>
<sequence length="506" mass="57488">MHKLQEYIDVLTKNNLLSSDNTNADDKEIIIKGLTYDSNSVTEGTLFVCKGAAFKQAYLEDAVKKGAVAFISEKEYPDVALPHIMVNDIRRAMPFLGKIFYDSPWNNFKLTGLTGTKGKSTTAYYIKNILDLYEESIGRSETAITSSIDFYDGKKRYESHITTPECLELLYHFDNAAKSDIDFFTMEVSSQALKYNRVDLITYDAGVFLNISEDHISPIEHPDFEDYFSSKLRFFSQVKHALICTDSDYYERIEEASKASSKVTTFGTKPGSDIYGYDIKKVDEEIHFKVKCDRFDKEFILTMPGLFNVQNALAAIAVAVSYDIPEEYIFNGLKTARSKGRMELFTTKDKKVFAIVDYAHNKLSFEKLYESTFSEYPGRRVVTIFGCPGKKALLRREHLGTLAGKNSDMIYLVPEDPGEEPAEEISKDIAQYVEKEGCPYEILDSRSIAIKKAIFEVASPDMPPTVLLITGKGDETRQKIGREYIPCPSDAEYVQNFIKEYDEKYN</sequence>
<dbReference type="InterPro" id="IPR005761">
    <property type="entry name" value="UDP-N-AcMur-Glu-dNH2Pim_ligase"/>
</dbReference>
<keyword evidence="3" id="KW-0132">Cell division</keyword>
<dbReference type="GO" id="GO:0071555">
    <property type="term" value="P:cell wall organization"/>
    <property type="evidence" value="ECO:0007669"/>
    <property type="project" value="UniProtKB-KW"/>
</dbReference>
<keyword evidence="3" id="KW-0573">Peptidoglycan synthesis</keyword>
<protein>
    <submittedName>
        <fullName evidence="6">UDP-N-acetylmuramoylalanyl-D-glutamate--2,6-diaminopimelate ligase</fullName>
    </submittedName>
</protein>
<dbReference type="UniPathway" id="UPA00219"/>
<dbReference type="GO" id="GO:0005524">
    <property type="term" value="F:ATP binding"/>
    <property type="evidence" value="ECO:0007669"/>
    <property type="project" value="InterPro"/>
</dbReference>
<dbReference type="GO" id="GO:0016881">
    <property type="term" value="F:acid-amino acid ligase activity"/>
    <property type="evidence" value="ECO:0007669"/>
    <property type="project" value="InterPro"/>
</dbReference>
<dbReference type="AlphaFoldDB" id="A0A1T4MNC7"/>
<keyword evidence="3" id="KW-0133">Cell shape</keyword>
<comment type="similarity">
    <text evidence="2">Belongs to the MurCDEF family. MurE subfamily.</text>
</comment>
<keyword evidence="3" id="KW-0961">Cell wall biogenesis/degradation</keyword>
<feature type="domain" description="Mur ligase C-terminal" evidence="4">
    <location>
        <begin position="340"/>
        <end position="473"/>
    </location>
</feature>
<dbReference type="NCBIfam" id="TIGR01085">
    <property type="entry name" value="murE"/>
    <property type="match status" value="1"/>
</dbReference>
<dbReference type="GO" id="GO:0008360">
    <property type="term" value="P:regulation of cell shape"/>
    <property type="evidence" value="ECO:0007669"/>
    <property type="project" value="UniProtKB-KW"/>
</dbReference>
<proteinExistence type="inferred from homology"/>
<evidence type="ECO:0000256" key="3">
    <source>
        <dbReference type="RuleBase" id="RU004135"/>
    </source>
</evidence>
<comment type="subcellular location">
    <subcellularLocation>
        <location evidence="3">Cytoplasm</location>
    </subcellularLocation>
</comment>
<dbReference type="SUPFAM" id="SSF53244">
    <property type="entry name" value="MurD-like peptide ligases, peptide-binding domain"/>
    <property type="match status" value="1"/>
</dbReference>
<dbReference type="InterPro" id="IPR036615">
    <property type="entry name" value="Mur_ligase_C_dom_sf"/>
</dbReference>
<dbReference type="GO" id="GO:0005737">
    <property type="term" value="C:cytoplasm"/>
    <property type="evidence" value="ECO:0007669"/>
    <property type="project" value="UniProtKB-SubCell"/>
</dbReference>
<evidence type="ECO:0000259" key="4">
    <source>
        <dbReference type="Pfam" id="PF02875"/>
    </source>
</evidence>
<organism evidence="6 7">
    <name type="scientific">Eubacterium ruminantium</name>
    <dbReference type="NCBI Taxonomy" id="42322"/>
    <lineage>
        <taxon>Bacteria</taxon>
        <taxon>Bacillati</taxon>
        <taxon>Bacillota</taxon>
        <taxon>Clostridia</taxon>
        <taxon>Eubacteriales</taxon>
        <taxon>Eubacteriaceae</taxon>
        <taxon>Eubacterium</taxon>
    </lineage>
</organism>
<dbReference type="Proteomes" id="UP000189857">
    <property type="component" value="Unassembled WGS sequence"/>
</dbReference>
<dbReference type="InterPro" id="IPR004101">
    <property type="entry name" value="Mur_ligase_C"/>
</dbReference>
<evidence type="ECO:0000313" key="7">
    <source>
        <dbReference type="Proteomes" id="UP000189857"/>
    </source>
</evidence>
<dbReference type="InterPro" id="IPR035911">
    <property type="entry name" value="MurE/MurF_N"/>
</dbReference>
<evidence type="ECO:0000256" key="2">
    <source>
        <dbReference type="ARBA" id="ARBA00005898"/>
    </source>
</evidence>
<dbReference type="PANTHER" id="PTHR23135:SF4">
    <property type="entry name" value="UDP-N-ACETYLMURAMOYL-L-ALANYL-D-GLUTAMATE--2,6-DIAMINOPIMELATE LIGASE MURE HOMOLOG, CHLOROPLASTIC"/>
    <property type="match status" value="1"/>
</dbReference>
<dbReference type="InterPro" id="IPR036565">
    <property type="entry name" value="Mur-like_cat_sf"/>
</dbReference>
<dbReference type="Gene3D" id="3.40.1390.10">
    <property type="entry name" value="MurE/MurF, N-terminal domain"/>
    <property type="match status" value="1"/>
</dbReference>
<keyword evidence="6" id="KW-0436">Ligase</keyword>
<accession>A0A1T4MNC7</accession>
<feature type="domain" description="Mur ligase central" evidence="5">
    <location>
        <begin position="114"/>
        <end position="319"/>
    </location>
</feature>
<comment type="pathway">
    <text evidence="1 3">Cell wall biogenesis; peptidoglycan biosynthesis.</text>
</comment>
<dbReference type="PANTHER" id="PTHR23135">
    <property type="entry name" value="MUR LIGASE FAMILY MEMBER"/>
    <property type="match status" value="1"/>
</dbReference>
<dbReference type="OrthoDB" id="9800958at2"/>
<reference evidence="6 7" key="1">
    <citation type="submission" date="2017-02" db="EMBL/GenBank/DDBJ databases">
        <authorList>
            <person name="Peterson S.W."/>
        </authorList>
    </citation>
    <scope>NUCLEOTIDE SEQUENCE [LARGE SCALE GENOMIC DNA]</scope>
    <source>
        <strain evidence="6 7">ATCC 17233</strain>
    </source>
</reference>
<dbReference type="SUPFAM" id="SSF53623">
    <property type="entry name" value="MurD-like peptide ligases, catalytic domain"/>
    <property type="match status" value="1"/>
</dbReference>
<evidence type="ECO:0000259" key="5">
    <source>
        <dbReference type="Pfam" id="PF08245"/>
    </source>
</evidence>
<dbReference type="Pfam" id="PF08245">
    <property type="entry name" value="Mur_ligase_M"/>
    <property type="match status" value="1"/>
</dbReference>
<dbReference type="GO" id="GO:0009252">
    <property type="term" value="P:peptidoglycan biosynthetic process"/>
    <property type="evidence" value="ECO:0007669"/>
    <property type="project" value="UniProtKB-UniPathway"/>
</dbReference>
<dbReference type="SUPFAM" id="SSF63418">
    <property type="entry name" value="MurE/MurF N-terminal domain"/>
    <property type="match status" value="1"/>
</dbReference>
<dbReference type="EMBL" id="FUXA01000007">
    <property type="protein sequence ID" value="SJZ68294.1"/>
    <property type="molecule type" value="Genomic_DNA"/>
</dbReference>
<dbReference type="Gene3D" id="3.40.1190.10">
    <property type="entry name" value="Mur-like, catalytic domain"/>
    <property type="match status" value="1"/>
</dbReference>
<dbReference type="InterPro" id="IPR013221">
    <property type="entry name" value="Mur_ligase_cen"/>
</dbReference>
<evidence type="ECO:0000313" key="6">
    <source>
        <dbReference type="EMBL" id="SJZ68294.1"/>
    </source>
</evidence>